<comment type="caution">
    <text evidence="3">The sequence shown here is derived from an EMBL/GenBank/DDBJ whole genome shotgun (WGS) entry which is preliminary data.</text>
</comment>
<dbReference type="PANTHER" id="PTHR23349">
    <property type="entry name" value="BASIC HELIX-LOOP-HELIX TRANSCRIPTION FACTOR, TWIST"/>
    <property type="match status" value="1"/>
</dbReference>
<feature type="compositionally biased region" description="Polar residues" evidence="1">
    <location>
        <begin position="13"/>
        <end position="27"/>
    </location>
</feature>
<feature type="domain" description="BHLH" evidence="2">
    <location>
        <begin position="72"/>
        <end position="123"/>
    </location>
</feature>
<evidence type="ECO:0000313" key="4">
    <source>
        <dbReference type="Proteomes" id="UP001159405"/>
    </source>
</evidence>
<name>A0ABN8PKA3_9CNID</name>
<dbReference type="InterPro" id="IPR050283">
    <property type="entry name" value="E-box_TF_Regulators"/>
</dbReference>
<dbReference type="Gene3D" id="4.10.280.10">
    <property type="entry name" value="Helix-loop-helix DNA-binding domain"/>
    <property type="match status" value="1"/>
</dbReference>
<dbReference type="InterPro" id="IPR036638">
    <property type="entry name" value="HLH_DNA-bd_sf"/>
</dbReference>
<sequence length="215" mass="24403">MSAVVKLEGSWSDGENNFSYSDQLMQNSPTSSQSSTSGDGDLDKIGSPVAAHPAGRRKLKRRRKRMLTGVSRQRRAANERERRRIQGVNRAFLELKNALPVSDTAEISKIDILRVAIRWIEHLSELLDQDERIPSEPTNFCDSVEPKLHELLGEEFYINAPELENDDFLQGEDIWSDTSSHLCVHTEEPFLHTLLCNSFQSDTLTLPLLELTDRL</sequence>
<evidence type="ECO:0000259" key="2">
    <source>
        <dbReference type="PROSITE" id="PS50888"/>
    </source>
</evidence>
<evidence type="ECO:0000256" key="1">
    <source>
        <dbReference type="SAM" id="MobiDB-lite"/>
    </source>
</evidence>
<evidence type="ECO:0000313" key="3">
    <source>
        <dbReference type="EMBL" id="CAH3145638.1"/>
    </source>
</evidence>
<dbReference type="PANTHER" id="PTHR23349:SF42">
    <property type="entry name" value="BHLH DOMAIN-CONTAINING PROTEIN"/>
    <property type="match status" value="1"/>
</dbReference>
<dbReference type="PROSITE" id="PS50888">
    <property type="entry name" value="BHLH"/>
    <property type="match status" value="1"/>
</dbReference>
<dbReference type="Proteomes" id="UP001159405">
    <property type="component" value="Unassembled WGS sequence"/>
</dbReference>
<proteinExistence type="predicted"/>
<reference evidence="3 4" key="1">
    <citation type="submission" date="2022-05" db="EMBL/GenBank/DDBJ databases">
        <authorList>
            <consortium name="Genoscope - CEA"/>
            <person name="William W."/>
        </authorList>
    </citation>
    <scope>NUCLEOTIDE SEQUENCE [LARGE SCALE GENOMIC DNA]</scope>
</reference>
<dbReference type="EMBL" id="CALNXK010000076">
    <property type="protein sequence ID" value="CAH3145638.1"/>
    <property type="molecule type" value="Genomic_DNA"/>
</dbReference>
<dbReference type="Pfam" id="PF00010">
    <property type="entry name" value="HLH"/>
    <property type="match status" value="1"/>
</dbReference>
<gene>
    <name evidence="3" type="ORF">PLOB_00044621</name>
</gene>
<dbReference type="InterPro" id="IPR011598">
    <property type="entry name" value="bHLH_dom"/>
</dbReference>
<dbReference type="SUPFAM" id="SSF47459">
    <property type="entry name" value="HLH, helix-loop-helix DNA-binding domain"/>
    <property type="match status" value="1"/>
</dbReference>
<feature type="region of interest" description="Disordered" evidence="1">
    <location>
        <begin position="1"/>
        <end position="81"/>
    </location>
</feature>
<organism evidence="3 4">
    <name type="scientific">Porites lobata</name>
    <dbReference type="NCBI Taxonomy" id="104759"/>
    <lineage>
        <taxon>Eukaryota</taxon>
        <taxon>Metazoa</taxon>
        <taxon>Cnidaria</taxon>
        <taxon>Anthozoa</taxon>
        <taxon>Hexacorallia</taxon>
        <taxon>Scleractinia</taxon>
        <taxon>Fungiina</taxon>
        <taxon>Poritidae</taxon>
        <taxon>Porites</taxon>
    </lineage>
</organism>
<feature type="compositionally biased region" description="Basic residues" evidence="1">
    <location>
        <begin position="54"/>
        <end position="66"/>
    </location>
</feature>
<protein>
    <recommendedName>
        <fullName evidence="2">BHLH domain-containing protein</fullName>
    </recommendedName>
</protein>
<feature type="compositionally biased region" description="Low complexity" evidence="1">
    <location>
        <begin position="28"/>
        <end position="37"/>
    </location>
</feature>
<dbReference type="SMART" id="SM00353">
    <property type="entry name" value="HLH"/>
    <property type="match status" value="1"/>
</dbReference>
<keyword evidence="4" id="KW-1185">Reference proteome</keyword>
<accession>A0ABN8PKA3</accession>